<evidence type="ECO:0000313" key="2">
    <source>
        <dbReference type="EMBL" id="RVW00059.1"/>
    </source>
</evidence>
<dbReference type="Gene3D" id="2.30.38.10">
    <property type="entry name" value="Luciferase, Domain 3"/>
    <property type="match status" value="1"/>
</dbReference>
<evidence type="ECO:0000313" key="3">
    <source>
        <dbReference type="Proteomes" id="UP000284333"/>
    </source>
</evidence>
<comment type="caution">
    <text evidence="2">The sequence shown here is derived from an EMBL/GenBank/DDBJ whole genome shotgun (WGS) entry which is preliminary data.</text>
</comment>
<dbReference type="SUPFAM" id="SSF56801">
    <property type="entry name" value="Acetyl-CoA synthetase-like"/>
    <property type="match status" value="1"/>
</dbReference>
<dbReference type="Proteomes" id="UP000284333">
    <property type="component" value="Unassembled WGS sequence"/>
</dbReference>
<keyword evidence="3" id="KW-1185">Reference proteome</keyword>
<evidence type="ECO:0000259" key="1">
    <source>
        <dbReference type="Pfam" id="PF00501"/>
    </source>
</evidence>
<dbReference type="Pfam" id="PF00501">
    <property type="entry name" value="AMP-binding"/>
    <property type="match status" value="1"/>
</dbReference>
<protein>
    <recommendedName>
        <fullName evidence="1">AMP-dependent synthetase/ligase domain-containing protein</fullName>
    </recommendedName>
</protein>
<dbReference type="GO" id="GO:0005829">
    <property type="term" value="C:cytosol"/>
    <property type="evidence" value="ECO:0007669"/>
    <property type="project" value="TreeGrafter"/>
</dbReference>
<reference evidence="2 3" key="1">
    <citation type="submission" date="2018-11" db="EMBL/GenBank/DDBJ databases">
        <title>Rhodococcus spongicola sp. nov. and Rhodococcus xishaensis sp. nov. from marine sponges.</title>
        <authorList>
            <person name="Li L."/>
            <person name="Lin H.W."/>
        </authorList>
    </citation>
    <scope>NUCLEOTIDE SEQUENCE [LARGE SCALE GENOMIC DNA]</scope>
    <source>
        <strain evidence="2 3">LHW50502</strain>
    </source>
</reference>
<dbReference type="GO" id="GO:0044550">
    <property type="term" value="P:secondary metabolite biosynthetic process"/>
    <property type="evidence" value="ECO:0007669"/>
    <property type="project" value="TreeGrafter"/>
</dbReference>
<dbReference type="PANTHER" id="PTHR45527:SF1">
    <property type="entry name" value="FATTY ACID SYNTHASE"/>
    <property type="match status" value="1"/>
</dbReference>
<organism evidence="2 3">
    <name type="scientific">Rhodococcus spongiicola</name>
    <dbReference type="NCBI Taxonomy" id="2487352"/>
    <lineage>
        <taxon>Bacteria</taxon>
        <taxon>Bacillati</taxon>
        <taxon>Actinomycetota</taxon>
        <taxon>Actinomycetes</taxon>
        <taxon>Mycobacteriales</taxon>
        <taxon>Nocardiaceae</taxon>
        <taxon>Rhodococcus</taxon>
    </lineage>
</organism>
<proteinExistence type="predicted"/>
<dbReference type="GO" id="GO:0043041">
    <property type="term" value="P:amino acid activation for nonribosomal peptide biosynthetic process"/>
    <property type="evidence" value="ECO:0007669"/>
    <property type="project" value="TreeGrafter"/>
</dbReference>
<dbReference type="PANTHER" id="PTHR45527">
    <property type="entry name" value="NONRIBOSOMAL PEPTIDE SYNTHETASE"/>
    <property type="match status" value="1"/>
</dbReference>
<name>A0A438ANF6_9NOCA</name>
<sequence>SVPIGGPVANTRALVLDDRLRPVPVGVPGELYLAGVQLARGYTGRADLSAERFVADPYAGADGIGAAGGRMYRTGDLVRW</sequence>
<accession>A0A438ANF6</accession>
<feature type="domain" description="AMP-dependent synthetase/ligase" evidence="1">
    <location>
        <begin position="3"/>
        <end position="42"/>
    </location>
</feature>
<dbReference type="InterPro" id="IPR000873">
    <property type="entry name" value="AMP-dep_synth/lig_dom"/>
</dbReference>
<dbReference type="GO" id="GO:0031177">
    <property type="term" value="F:phosphopantetheine binding"/>
    <property type="evidence" value="ECO:0007669"/>
    <property type="project" value="TreeGrafter"/>
</dbReference>
<gene>
    <name evidence="2" type="ORF">EF834_18160</name>
</gene>
<dbReference type="EMBL" id="RKLN01000025">
    <property type="protein sequence ID" value="RVW00059.1"/>
    <property type="molecule type" value="Genomic_DNA"/>
</dbReference>
<dbReference type="AlphaFoldDB" id="A0A438ANF6"/>
<feature type="non-terminal residue" evidence="2">
    <location>
        <position position="1"/>
    </location>
</feature>
<feature type="non-terminal residue" evidence="2">
    <location>
        <position position="80"/>
    </location>
</feature>